<evidence type="ECO:0000256" key="5">
    <source>
        <dbReference type="ARBA" id="ARBA00022705"/>
    </source>
</evidence>
<organism evidence="11 12">
    <name type="scientific">Latilactobacillus fuchuensis</name>
    <dbReference type="NCBI Taxonomy" id="164393"/>
    <lineage>
        <taxon>Bacteria</taxon>
        <taxon>Bacillati</taxon>
        <taxon>Bacillota</taxon>
        <taxon>Bacilli</taxon>
        <taxon>Lactobacillales</taxon>
        <taxon>Lactobacillaceae</taxon>
        <taxon>Latilactobacillus</taxon>
    </lineage>
</organism>
<evidence type="ECO:0000259" key="10">
    <source>
        <dbReference type="Pfam" id="PF21694"/>
    </source>
</evidence>
<dbReference type="GO" id="GO:0009360">
    <property type="term" value="C:DNA polymerase III complex"/>
    <property type="evidence" value="ECO:0007669"/>
    <property type="project" value="InterPro"/>
</dbReference>
<feature type="domain" description="DNA polymerase III delta subunit-like C-terminal" evidence="10">
    <location>
        <begin position="217"/>
        <end position="337"/>
    </location>
</feature>
<comment type="catalytic activity">
    <reaction evidence="8">
        <text>DNA(n) + a 2'-deoxyribonucleoside 5'-triphosphate = DNA(n+1) + diphosphate</text>
        <dbReference type="Rhea" id="RHEA:22508"/>
        <dbReference type="Rhea" id="RHEA-COMP:17339"/>
        <dbReference type="Rhea" id="RHEA-COMP:17340"/>
        <dbReference type="ChEBI" id="CHEBI:33019"/>
        <dbReference type="ChEBI" id="CHEBI:61560"/>
        <dbReference type="ChEBI" id="CHEBI:173112"/>
        <dbReference type="EC" id="2.7.7.7"/>
    </reaction>
</comment>
<protein>
    <recommendedName>
        <fullName evidence="2">DNA polymerase III subunit delta</fullName>
        <ecNumber evidence="1">2.7.7.7</ecNumber>
    </recommendedName>
</protein>
<dbReference type="Gene3D" id="1.20.272.10">
    <property type="match status" value="1"/>
</dbReference>
<keyword evidence="3 11" id="KW-0808">Transferase</keyword>
<dbReference type="Pfam" id="PF06144">
    <property type="entry name" value="DNA_pol3_delta"/>
    <property type="match status" value="1"/>
</dbReference>
<name>A0A2N9DVP9_9LACO</name>
<evidence type="ECO:0000313" key="11">
    <source>
        <dbReference type="EMBL" id="SPC38598.1"/>
    </source>
</evidence>
<evidence type="ECO:0000256" key="6">
    <source>
        <dbReference type="ARBA" id="ARBA00022932"/>
    </source>
</evidence>
<dbReference type="InterPro" id="IPR048466">
    <property type="entry name" value="DNA_pol3_delta-like_C"/>
</dbReference>
<evidence type="ECO:0000256" key="8">
    <source>
        <dbReference type="ARBA" id="ARBA00049244"/>
    </source>
</evidence>
<comment type="similarity">
    <text evidence="7">Belongs to the DNA polymerase HolA subunit family.</text>
</comment>
<dbReference type="Gene3D" id="1.10.8.60">
    <property type="match status" value="1"/>
</dbReference>
<dbReference type="InterPro" id="IPR005790">
    <property type="entry name" value="DNA_polIII_delta"/>
</dbReference>
<dbReference type="EC" id="2.7.7.7" evidence="1"/>
<dbReference type="PANTHER" id="PTHR34388:SF1">
    <property type="entry name" value="DNA POLYMERASE III SUBUNIT DELTA"/>
    <property type="match status" value="1"/>
</dbReference>
<keyword evidence="5" id="KW-0235">DNA replication</keyword>
<keyword evidence="4 11" id="KW-0548">Nucleotidyltransferase</keyword>
<evidence type="ECO:0000256" key="3">
    <source>
        <dbReference type="ARBA" id="ARBA00022679"/>
    </source>
</evidence>
<dbReference type="SUPFAM" id="SSF52540">
    <property type="entry name" value="P-loop containing nucleoside triphosphate hydrolases"/>
    <property type="match status" value="1"/>
</dbReference>
<dbReference type="GO" id="GO:0006261">
    <property type="term" value="P:DNA-templated DNA replication"/>
    <property type="evidence" value="ECO:0007669"/>
    <property type="project" value="TreeGrafter"/>
</dbReference>
<dbReference type="Gene3D" id="3.40.50.300">
    <property type="entry name" value="P-loop containing nucleotide triphosphate hydrolases"/>
    <property type="match status" value="1"/>
</dbReference>
<sequence>MMIIEQLKTAIQHQQLAPLYLVLGQEEALIEEVRQLFKQSLPAEELTMNFASYDLAATEVAVAIDDAGSAPFFGERRLVFLQNPYFLTGEKTKNKLDHDLASLQTYFETPQPTTTLVVFAPYPKLDERKKLVKQLKKSATIVDVQKVKDHQAQQLVGQYLKTQNVTIEAPAMQLLVSKTGGDYSQMMAELPKLILYAAQTREITVAAVNTLVASSIENNVFELVPLVLQKKVGPALTIYHELVLQKEEPLKINAILLGQFRLLLQVKILFEKGYSQGNLASVLKIHPYRIKLAMQQIKHFSKPTLAAAYLGLEDIEVKIKTGQGQPALLFELFMLQFAAQKTA</sequence>
<accession>A0A2N9DVP9</accession>
<dbReference type="EMBL" id="OGVC01000018">
    <property type="protein sequence ID" value="SPC38598.1"/>
    <property type="molecule type" value="Genomic_DNA"/>
</dbReference>
<dbReference type="InterPro" id="IPR008921">
    <property type="entry name" value="DNA_pol3_clamp-load_cplx_C"/>
</dbReference>
<dbReference type="InterPro" id="IPR010372">
    <property type="entry name" value="DNA_pol3_delta_N"/>
</dbReference>
<keyword evidence="6" id="KW-0239">DNA-directed DNA polymerase</keyword>
<evidence type="ECO:0000256" key="7">
    <source>
        <dbReference type="ARBA" id="ARBA00034754"/>
    </source>
</evidence>
<dbReference type="SUPFAM" id="SSF48019">
    <property type="entry name" value="post-AAA+ oligomerization domain-like"/>
    <property type="match status" value="1"/>
</dbReference>
<dbReference type="GO" id="GO:0003677">
    <property type="term" value="F:DNA binding"/>
    <property type="evidence" value="ECO:0007669"/>
    <property type="project" value="InterPro"/>
</dbReference>
<dbReference type="PANTHER" id="PTHR34388">
    <property type="entry name" value="DNA POLYMERASE III SUBUNIT DELTA"/>
    <property type="match status" value="1"/>
</dbReference>
<keyword evidence="12" id="KW-1185">Reference proteome</keyword>
<gene>
    <name evidence="11" type="ORF">LFUMFP_250100</name>
</gene>
<evidence type="ECO:0000256" key="2">
    <source>
        <dbReference type="ARBA" id="ARBA00017703"/>
    </source>
</evidence>
<dbReference type="InterPro" id="IPR027417">
    <property type="entry name" value="P-loop_NTPase"/>
</dbReference>
<evidence type="ECO:0000313" key="12">
    <source>
        <dbReference type="Proteomes" id="UP000238739"/>
    </source>
</evidence>
<evidence type="ECO:0000256" key="1">
    <source>
        <dbReference type="ARBA" id="ARBA00012417"/>
    </source>
</evidence>
<feature type="domain" description="DNA polymerase III delta N-terminal" evidence="9">
    <location>
        <begin position="20"/>
        <end position="145"/>
    </location>
</feature>
<evidence type="ECO:0000259" key="9">
    <source>
        <dbReference type="Pfam" id="PF06144"/>
    </source>
</evidence>
<proteinExistence type="inferred from homology"/>
<evidence type="ECO:0000256" key="4">
    <source>
        <dbReference type="ARBA" id="ARBA00022695"/>
    </source>
</evidence>
<dbReference type="Pfam" id="PF21694">
    <property type="entry name" value="DNA_pol3_delta_C"/>
    <property type="match status" value="1"/>
</dbReference>
<reference evidence="11" key="1">
    <citation type="submission" date="2018-01" db="EMBL/GenBank/DDBJ databases">
        <authorList>
            <person name="Chaillou S."/>
        </authorList>
    </citation>
    <scope>NUCLEOTIDE SEQUENCE [LARGE SCALE GENOMIC DNA]</scope>
    <source>
        <strain evidence="11">MFPC41A2801</strain>
    </source>
</reference>
<dbReference type="Proteomes" id="UP000238739">
    <property type="component" value="Unassembled WGS sequence"/>
</dbReference>
<dbReference type="NCBIfam" id="TIGR01128">
    <property type="entry name" value="holA"/>
    <property type="match status" value="1"/>
</dbReference>
<dbReference type="AlphaFoldDB" id="A0A2N9DVP9"/>
<comment type="caution">
    <text evidence="11">The sequence shown here is derived from an EMBL/GenBank/DDBJ whole genome shotgun (WGS) entry which is preliminary data.</text>
</comment>
<dbReference type="GO" id="GO:0003887">
    <property type="term" value="F:DNA-directed DNA polymerase activity"/>
    <property type="evidence" value="ECO:0007669"/>
    <property type="project" value="UniProtKB-KW"/>
</dbReference>